<evidence type="ECO:0000313" key="11">
    <source>
        <dbReference type="Proteomes" id="UP001207528"/>
    </source>
</evidence>
<dbReference type="FunFam" id="3.90.700.10:FF:000005">
    <property type="entry name" value="Succinate dehydrogenase flavoprotein subunit"/>
    <property type="match status" value="1"/>
</dbReference>
<sequence length="576" mass="62692">MTGAERQIATSVLVIGTGGAGLRAAIELAERGSDVLLIGKRPIGDAHTTLAAGGINAALGTMDPQDTWQQHAADTLTESYLLADPATVQIVTEGAAESIRDLERFGMTFAREQDGRISQRFFGAHTFRRTAFAGDYTGLELQRTLVKRATQLAIPILDSAYITRLLVRDNTIFGAYGFDLRDGTRYTIHSDAVILAAGGHTRIWRRTSSRRDENTGDSFRLALEAGGRIRDPELVQFHPSGLIEPEDSAGTLVSEAARGEGGILRNDLGERFMKRYDPDRMELSTRDRVALAAYTEIKQGRGTPRGGVWLDVSHLPRTQIMERLPRVYQTLMDLQLLDITTTPIEIAPTAHYSMGGVWVRPEDHSTDVTGLYAIGEASSGLHGANRLGGNSLIELLVYGRIVGRAAAAYSSGLGAQLRCSAATSAARDEVDEVLLRNGQENVRSLQRALRNAMTEHAGVVRDETGLRTGLTELDDIERRLSDVGVHPDIAGFHDLAHAFDLKASVIAARATLETALERRETRGCHNRSDYPELDDRLTVNLVWSGPGRIEREAIAGIPADIASRMRAVSADGKLVE</sequence>
<evidence type="ECO:0000256" key="2">
    <source>
        <dbReference type="ARBA" id="ARBA00022630"/>
    </source>
</evidence>
<dbReference type="InterPro" id="IPR037099">
    <property type="entry name" value="Fum_R/Succ_DH_flav-like_C_sf"/>
</dbReference>
<evidence type="ECO:0000313" key="9">
    <source>
        <dbReference type="EMBL" id="MCV7025410.1"/>
    </source>
</evidence>
<proteinExistence type="predicted"/>
<dbReference type="Pfam" id="PF02910">
    <property type="entry name" value="Succ_DH_flav_C"/>
    <property type="match status" value="1"/>
</dbReference>
<dbReference type="InterPro" id="IPR030664">
    <property type="entry name" value="SdhA/FrdA/AprA"/>
</dbReference>
<dbReference type="SUPFAM" id="SSF46977">
    <property type="entry name" value="Succinate dehydrogenase/fumarate reductase flavoprotein C-terminal domain"/>
    <property type="match status" value="1"/>
</dbReference>
<dbReference type="GO" id="GO:0033765">
    <property type="term" value="F:steroid dehydrogenase activity, acting on the CH-CH group of donors"/>
    <property type="evidence" value="ECO:0007669"/>
    <property type="project" value="UniProtKB-ARBA"/>
</dbReference>
<dbReference type="Pfam" id="PF00890">
    <property type="entry name" value="FAD_binding_2"/>
    <property type="match status" value="1"/>
</dbReference>
<dbReference type="AlphaFoldDB" id="A0AAW5SP69"/>
<feature type="domain" description="FAD-dependent oxidoreductase 2 FAD-binding" evidence="6">
    <location>
        <begin position="12"/>
        <end position="392"/>
    </location>
</feature>
<reference evidence="8 10" key="1">
    <citation type="journal article" date="2016" name="Genome Announc.">
        <title>Draft Genome Sequences of Five Rapidly Growing Mycobacterium Species, M. thermoresistibile, M. fortuitum subsp. acetamidolyticum, M. canariasense, M. brisbanense, and M. novocastrense.</title>
        <authorList>
            <person name="Katahira K."/>
            <person name="Ogura Y."/>
            <person name="Gotoh Y."/>
            <person name="Hayashi T."/>
        </authorList>
    </citation>
    <scope>NUCLEOTIDE SEQUENCE [LARGE SCALE GENOMIC DNA]</scope>
    <source>
        <strain evidence="8 10">JCM18114</strain>
    </source>
</reference>
<organism evidence="9 11">
    <name type="scientific">Mycolicibacterium novocastrense</name>
    <name type="common">Mycobacterium novocastrense</name>
    <dbReference type="NCBI Taxonomy" id="59813"/>
    <lineage>
        <taxon>Bacteria</taxon>
        <taxon>Bacillati</taxon>
        <taxon>Actinomycetota</taxon>
        <taxon>Actinomycetes</taxon>
        <taxon>Mycobacteriales</taxon>
        <taxon>Mycobacteriaceae</taxon>
        <taxon>Mycolicibacterium</taxon>
    </lineage>
</organism>
<evidence type="ECO:0000259" key="7">
    <source>
        <dbReference type="Pfam" id="PF02910"/>
    </source>
</evidence>
<dbReference type="PIRSF" id="PIRSF000171">
    <property type="entry name" value="SDHA_APRA_LASPO"/>
    <property type="match status" value="1"/>
</dbReference>
<name>A0AAW5SP69_MYCNV</name>
<reference evidence="9" key="3">
    <citation type="journal article" date="2022" name="BMC Genomics">
        <title>Comparative genome analysis of mycobacteria focusing on tRNA and non-coding RNA.</title>
        <authorList>
            <person name="Behra P.R.K."/>
            <person name="Pettersson B.M.F."/>
            <person name="Ramesh M."/>
            <person name="Das S."/>
            <person name="Dasgupta S."/>
            <person name="Kirsebom L.A."/>
        </authorList>
    </citation>
    <scope>NUCLEOTIDE SEQUENCE</scope>
    <source>
        <strain evidence="9">DSM 44203</strain>
    </source>
</reference>
<comment type="cofactor">
    <cofactor evidence="1">
        <name>FAD</name>
        <dbReference type="ChEBI" id="CHEBI:57692"/>
    </cofactor>
</comment>
<dbReference type="Gene3D" id="3.50.50.60">
    <property type="entry name" value="FAD/NAD(P)-binding domain"/>
    <property type="match status" value="1"/>
</dbReference>
<keyword evidence="2" id="KW-0285">Flavoprotein</keyword>
<evidence type="ECO:0000313" key="10">
    <source>
        <dbReference type="Proteomes" id="UP000069773"/>
    </source>
</evidence>
<dbReference type="InterPro" id="IPR027477">
    <property type="entry name" value="Succ_DH/fumarate_Rdtase_cat_sf"/>
</dbReference>
<feature type="domain" description="Fumarate reductase/succinate dehydrogenase flavoprotein-like C-terminal" evidence="7">
    <location>
        <begin position="447"/>
        <end position="536"/>
    </location>
</feature>
<dbReference type="PRINTS" id="PR00411">
    <property type="entry name" value="PNDRDTASEI"/>
</dbReference>
<keyword evidence="3" id="KW-0274">FAD</keyword>
<dbReference type="Proteomes" id="UP001207528">
    <property type="component" value="Unassembled WGS sequence"/>
</dbReference>
<feature type="active site" description="Proton acceptor" evidence="5">
    <location>
        <position position="286"/>
    </location>
</feature>
<evidence type="ECO:0000256" key="4">
    <source>
        <dbReference type="ARBA" id="ARBA00023002"/>
    </source>
</evidence>
<dbReference type="EMBL" id="JACKTI010000047">
    <property type="protein sequence ID" value="MCV7025410.1"/>
    <property type="molecule type" value="Genomic_DNA"/>
</dbReference>
<keyword evidence="10" id="KW-1185">Reference proteome</keyword>
<dbReference type="InterPro" id="IPR036188">
    <property type="entry name" value="FAD/NAD-bd_sf"/>
</dbReference>
<dbReference type="PANTHER" id="PTHR11632">
    <property type="entry name" value="SUCCINATE DEHYDROGENASE 2 FLAVOPROTEIN SUBUNIT"/>
    <property type="match status" value="1"/>
</dbReference>
<dbReference type="PRINTS" id="PR00368">
    <property type="entry name" value="FADPNR"/>
</dbReference>
<dbReference type="Gene3D" id="3.90.700.10">
    <property type="entry name" value="Succinate dehydrogenase/fumarate reductase flavoprotein, catalytic domain"/>
    <property type="match status" value="1"/>
</dbReference>
<dbReference type="EMBL" id="BCTA01000094">
    <property type="protein sequence ID" value="GAT12621.1"/>
    <property type="molecule type" value="Genomic_DNA"/>
</dbReference>
<evidence type="ECO:0000256" key="3">
    <source>
        <dbReference type="ARBA" id="ARBA00022827"/>
    </source>
</evidence>
<evidence type="ECO:0000256" key="1">
    <source>
        <dbReference type="ARBA" id="ARBA00001974"/>
    </source>
</evidence>
<evidence type="ECO:0000313" key="8">
    <source>
        <dbReference type="EMBL" id="GAT12621.1"/>
    </source>
</evidence>
<accession>A0AAW5SP69</accession>
<dbReference type="SUPFAM" id="SSF56425">
    <property type="entry name" value="Succinate dehydrogenase/fumarate reductase flavoprotein, catalytic domain"/>
    <property type="match status" value="1"/>
</dbReference>
<evidence type="ECO:0000259" key="6">
    <source>
        <dbReference type="Pfam" id="PF00890"/>
    </source>
</evidence>
<dbReference type="PANTHER" id="PTHR11632:SF51">
    <property type="entry name" value="SUCCINATE DEHYDROGENASE [UBIQUINONE] FLAVOPROTEIN SUBUNIT, MITOCHONDRIAL"/>
    <property type="match status" value="1"/>
</dbReference>
<gene>
    <name evidence="9" type="ORF">H7I77_18985</name>
    <name evidence="8" type="ORF">RMCN_5754</name>
</gene>
<dbReference type="InterPro" id="IPR015939">
    <property type="entry name" value="Fum_Rdtase/Succ_DH_flav-like_C"/>
</dbReference>
<evidence type="ECO:0000256" key="5">
    <source>
        <dbReference type="PIRSR" id="PIRSR000171-1"/>
    </source>
</evidence>
<dbReference type="InterPro" id="IPR003953">
    <property type="entry name" value="FAD-dep_OxRdtase_2_FAD-bd"/>
</dbReference>
<dbReference type="Proteomes" id="UP000069773">
    <property type="component" value="Unassembled WGS sequence"/>
</dbReference>
<dbReference type="Gene3D" id="1.20.58.100">
    <property type="entry name" value="Fumarate reductase/succinate dehydrogenase flavoprotein-like, C-terminal domain"/>
    <property type="match status" value="1"/>
</dbReference>
<dbReference type="SUPFAM" id="SSF51905">
    <property type="entry name" value="FAD/NAD(P)-binding domain"/>
    <property type="match status" value="1"/>
</dbReference>
<protein>
    <submittedName>
        <fullName evidence="9">FAD-dependent oxidoreductase</fullName>
    </submittedName>
    <submittedName>
        <fullName evidence="8">Succinate dehydrogenase</fullName>
    </submittedName>
</protein>
<reference evidence="9" key="2">
    <citation type="submission" date="2020-07" db="EMBL/GenBank/DDBJ databases">
        <authorList>
            <person name="Pettersson B.M.F."/>
            <person name="Behra P.R.K."/>
            <person name="Ramesh M."/>
            <person name="Das S."/>
            <person name="Dasgupta S."/>
            <person name="Kirsebom L.A."/>
        </authorList>
    </citation>
    <scope>NUCLEOTIDE SEQUENCE</scope>
    <source>
        <strain evidence="9">DSM 44203</strain>
    </source>
</reference>
<dbReference type="RefSeq" id="WP_067396439.1">
    <property type="nucleotide sequence ID" value="NZ_BCTA01000094.1"/>
</dbReference>
<keyword evidence="4" id="KW-0560">Oxidoreductase</keyword>
<comment type="caution">
    <text evidence="9">The sequence shown here is derived from an EMBL/GenBank/DDBJ whole genome shotgun (WGS) entry which is preliminary data.</text>
</comment>